<name>A0A0P6Y583_9CHLR</name>
<reference evidence="2 4" key="1">
    <citation type="submission" date="2015-07" db="EMBL/GenBank/DDBJ databases">
        <title>Genome sequence of Levilinea saccharolytica DSM 16555.</title>
        <authorList>
            <person name="Hemp J."/>
            <person name="Ward L.M."/>
            <person name="Pace L.A."/>
            <person name="Fischer W.W."/>
        </authorList>
    </citation>
    <scope>NUCLEOTIDE SEQUENCE [LARGE SCALE GENOMIC DNA]</scope>
    <source>
        <strain evidence="2 4">KIBI-1</strain>
    </source>
</reference>
<dbReference type="Proteomes" id="UP000050501">
    <property type="component" value="Unassembled WGS sequence"/>
</dbReference>
<evidence type="ECO:0000259" key="1">
    <source>
        <dbReference type="Pfam" id="PF14332"/>
    </source>
</evidence>
<dbReference type="AlphaFoldDB" id="A0A0P6Y583"/>
<gene>
    <name evidence="2" type="ORF">ADN01_12170</name>
    <name evidence="3" type="ORF">ADN01_12215</name>
</gene>
<proteinExistence type="predicted"/>
<dbReference type="PANTHER" id="PTHR36304">
    <property type="entry name" value="DOMAIN GTPASE-ACTIVATING PROTEIN, PUTATIVE-RELATED-RELATED"/>
    <property type="match status" value="1"/>
</dbReference>
<evidence type="ECO:0000313" key="2">
    <source>
        <dbReference type="EMBL" id="KPL80422.1"/>
    </source>
</evidence>
<evidence type="ECO:0000313" key="3">
    <source>
        <dbReference type="EMBL" id="KPL80428.1"/>
    </source>
</evidence>
<dbReference type="InterPro" id="IPR025497">
    <property type="entry name" value="PatA-like_N"/>
</dbReference>
<accession>A0A0P6Y583</accession>
<dbReference type="EMBL" id="LGCM01000042">
    <property type="protein sequence ID" value="KPL80422.1"/>
    <property type="molecule type" value="Genomic_DNA"/>
</dbReference>
<dbReference type="EMBL" id="LGCM01000042">
    <property type="protein sequence ID" value="KPL80428.1"/>
    <property type="molecule type" value="Genomic_DNA"/>
</dbReference>
<dbReference type="PANTHER" id="PTHR36304:SF4">
    <property type="entry name" value="DUF4388 DOMAIN-CONTAINING PROTEIN"/>
    <property type="match status" value="1"/>
</dbReference>
<comment type="caution">
    <text evidence="2">The sequence shown here is derived from an EMBL/GenBank/DDBJ whole genome shotgun (WGS) entry which is preliminary data.</text>
</comment>
<organism evidence="2 4">
    <name type="scientific">Levilinea saccharolytica</name>
    <dbReference type="NCBI Taxonomy" id="229921"/>
    <lineage>
        <taxon>Bacteria</taxon>
        <taxon>Bacillati</taxon>
        <taxon>Chloroflexota</taxon>
        <taxon>Anaerolineae</taxon>
        <taxon>Anaerolineales</taxon>
        <taxon>Anaerolineaceae</taxon>
        <taxon>Levilinea</taxon>
    </lineage>
</organism>
<sequence length="271" mass="30919">MALKGNLRDFTITQLLNLVNLAKKTGNLVVEGPGEVAQINFRDGKLAFAQLAHEDSSLAAILQRNSKISVSQYKLLKERAARMTDKELGILLINAGYVTQEDIIASLQQYFISVLRRLFTWVEGIFHFEQDARPPDDKIALRIDLENLIIEGSRQMREWEQLQEEIPSLDMALKFTDRPGTNIRNVNLSVEEWRVVQYVNPQNSMRQIAKASKLNDLEIRRVVYSLLQAGLVEVVRVGAPSVTISGRMFPTQDREEQKSLVNRLITRIRSM</sequence>
<dbReference type="STRING" id="229921.ADN01_12170"/>
<dbReference type="Pfam" id="PF14332">
    <property type="entry name" value="DUF4388"/>
    <property type="match status" value="1"/>
</dbReference>
<dbReference type="OrthoDB" id="148348at2"/>
<protein>
    <recommendedName>
        <fullName evidence="1">PatA-like N-terminal domain-containing protein</fullName>
    </recommendedName>
</protein>
<dbReference type="RefSeq" id="WP_062417584.1">
    <property type="nucleotide sequence ID" value="NZ_DF967974.1"/>
</dbReference>
<feature type="domain" description="PatA-like N-terminal" evidence="1">
    <location>
        <begin position="4"/>
        <end position="160"/>
    </location>
</feature>
<keyword evidence="4" id="KW-1185">Reference proteome</keyword>
<evidence type="ECO:0000313" key="4">
    <source>
        <dbReference type="Proteomes" id="UP000050501"/>
    </source>
</evidence>